<dbReference type="RefSeq" id="WP_105929624.1">
    <property type="nucleotide sequence ID" value="NZ_PVNO01000002.1"/>
</dbReference>
<accession>A0ABX5CT03</accession>
<protein>
    <submittedName>
        <fullName evidence="3">Phosphoesterase</fullName>
    </submittedName>
</protein>
<feature type="signal peptide" evidence="2">
    <location>
        <begin position="1"/>
        <end position="20"/>
    </location>
</feature>
<feature type="region of interest" description="Disordered" evidence="1">
    <location>
        <begin position="238"/>
        <end position="260"/>
    </location>
</feature>
<dbReference type="PROSITE" id="PS51257">
    <property type="entry name" value="PROKAR_LIPOPROTEIN"/>
    <property type="match status" value="1"/>
</dbReference>
<dbReference type="InterPro" id="IPR016195">
    <property type="entry name" value="Pol/histidinol_Pase-like"/>
</dbReference>
<keyword evidence="4" id="KW-1185">Reference proteome</keyword>
<dbReference type="Proteomes" id="UP000239539">
    <property type="component" value="Unassembled WGS sequence"/>
</dbReference>
<evidence type="ECO:0000256" key="2">
    <source>
        <dbReference type="SAM" id="SignalP"/>
    </source>
</evidence>
<organism evidence="3 4">
    <name type="scientific">Alteromonas gracilis</name>
    <dbReference type="NCBI Taxonomy" id="1479524"/>
    <lineage>
        <taxon>Bacteria</taxon>
        <taxon>Pseudomonadati</taxon>
        <taxon>Pseudomonadota</taxon>
        <taxon>Gammaproteobacteria</taxon>
        <taxon>Alteromonadales</taxon>
        <taxon>Alteromonadaceae</taxon>
        <taxon>Alteromonas/Salinimonas group</taxon>
        <taxon>Alteromonas</taxon>
    </lineage>
</organism>
<reference evidence="4" key="1">
    <citation type="journal article" date="2020" name="Int. J. Syst. Evol. Microbiol.">
        <title>Alteromonas alba sp. nov., a marine bacterium isolated from the seawater of the West Pacific Ocean.</title>
        <authorList>
            <person name="Sun C."/>
            <person name="Wu Y.-H."/>
            <person name="Xamxidin M."/>
            <person name="Cheng H."/>
            <person name="Xu X.-W."/>
        </authorList>
    </citation>
    <scope>NUCLEOTIDE SEQUENCE [LARGE SCALE GENOMIC DNA]</scope>
    <source>
        <strain evidence="4">9a2</strain>
    </source>
</reference>
<name>A0ABX5CT03_9ALTE</name>
<keyword evidence="2" id="KW-0732">Signal</keyword>
<evidence type="ECO:0000256" key="1">
    <source>
        <dbReference type="SAM" id="MobiDB-lite"/>
    </source>
</evidence>
<comment type="caution">
    <text evidence="3">The sequence shown here is derived from an EMBL/GenBank/DDBJ whole genome shotgun (WGS) entry which is preliminary data.</text>
</comment>
<evidence type="ECO:0000313" key="3">
    <source>
        <dbReference type="EMBL" id="PRO70730.1"/>
    </source>
</evidence>
<evidence type="ECO:0000313" key="4">
    <source>
        <dbReference type="Proteomes" id="UP000239539"/>
    </source>
</evidence>
<gene>
    <name evidence="3" type="ORF">C6Y39_01865</name>
</gene>
<proteinExistence type="predicted"/>
<dbReference type="EMBL" id="PVNO01000002">
    <property type="protein sequence ID" value="PRO70730.1"/>
    <property type="molecule type" value="Genomic_DNA"/>
</dbReference>
<dbReference type="Gene3D" id="3.20.20.140">
    <property type="entry name" value="Metal-dependent hydrolases"/>
    <property type="match status" value="1"/>
</dbReference>
<sequence>MRYPLFYFIMLLTSLFTVSCKSTHSNTHNTSASSRSLAEAEPRPAWLAGDHHIHGKYSARWDWSTTPPTPILRGDAQYATALYAQMARHHNLSWMVTTDHGGPGHSSVNLEHAYPELVASRKATPEVLQFYGMEFDTPGARHCSLIIPYSETEAEQLFRLESQFNRREIEPDTASRDTDEFMLKALRAMQEEQKPPILIVNHPARLAEKLSSFKKVTPQKLRKWQDTAPDVVIGMEGAPGHQANALNPDGSTRESGLRGGYNDFPTMGGFDQMTAVVGGVWDSLLSEGRRWWITATSDSHMHYTEGRTDFWPGEYSKTYVFARKQYDDIMQAMREGKMFATTGDLIDSLSVKVSNKKGQAADIGETIEIKSGETSSIEIKFRDPDALNFGRQNPSVERVDVIIGMINSDVAATPSPVVHRFTSKDWYVDGQFRTIKMDIEAVKHAQYVRIRGTNNKNELEPQIDTAGEDPWADLWFYSNPVFISVK</sequence>
<dbReference type="SUPFAM" id="SSF89550">
    <property type="entry name" value="PHP domain-like"/>
    <property type="match status" value="1"/>
</dbReference>
<feature type="chain" id="PRO_5047230586" evidence="2">
    <location>
        <begin position="21"/>
        <end position="486"/>
    </location>
</feature>